<feature type="signal peptide" evidence="2">
    <location>
        <begin position="1"/>
        <end position="23"/>
    </location>
</feature>
<name>A0A1X0NEM9_9TRYP</name>
<evidence type="ECO:0000313" key="3">
    <source>
        <dbReference type="EMBL" id="ORC81583.1"/>
    </source>
</evidence>
<accession>A0A1X0NEM9</accession>
<evidence type="ECO:0000256" key="2">
    <source>
        <dbReference type="SAM" id="SignalP"/>
    </source>
</evidence>
<reference evidence="3 4" key="1">
    <citation type="submission" date="2017-03" db="EMBL/GenBank/DDBJ databases">
        <title>An alternative strategy for trypanosome survival in the mammalian bloodstream revealed through genome and transcriptome analysis of the ubiquitous bovine parasite Trypanosoma (Megatrypanum) theileri.</title>
        <authorList>
            <person name="Kelly S."/>
            <person name="Ivens A."/>
            <person name="Mott A."/>
            <person name="O'Neill E."/>
            <person name="Emms D."/>
            <person name="Macleod O."/>
            <person name="Voorheis P."/>
            <person name="Matthews J."/>
            <person name="Matthews K."/>
            <person name="Carrington M."/>
        </authorList>
    </citation>
    <scope>NUCLEOTIDE SEQUENCE [LARGE SCALE GENOMIC DNA]</scope>
    <source>
        <strain evidence="3">Edinburgh</strain>
    </source>
</reference>
<organism evidence="3 4">
    <name type="scientific">Trypanosoma theileri</name>
    <dbReference type="NCBI Taxonomy" id="67003"/>
    <lineage>
        <taxon>Eukaryota</taxon>
        <taxon>Discoba</taxon>
        <taxon>Euglenozoa</taxon>
        <taxon>Kinetoplastea</taxon>
        <taxon>Metakinetoplastina</taxon>
        <taxon>Trypanosomatida</taxon>
        <taxon>Trypanosomatidae</taxon>
        <taxon>Trypanosoma</taxon>
    </lineage>
</organism>
<dbReference type="GeneID" id="39991497"/>
<sequence>MIRPLFYLLALLLTAICASLAAGEQESDMAVVHLTGPRPPIPISQPLPAISPISHPGVPPEVDKIGAPEVTGISGSLGETINEDANLALSSVSSSSKQKGASPNTSQPQLNGEARPAEDEAAADHSLGSTGGIKTEKGRPQPQSLQTQEIADRPQDREGTKVDETPGQSLQGNGAQEKADSDTPHKSTDPVPQTEPQNERRESLSSSEGGD</sequence>
<feature type="region of interest" description="Disordered" evidence="1">
    <location>
        <begin position="90"/>
        <end position="211"/>
    </location>
</feature>
<gene>
    <name evidence="3" type="ORF">TM35_001121000</name>
</gene>
<feature type="non-terminal residue" evidence="3">
    <location>
        <position position="211"/>
    </location>
</feature>
<dbReference type="Proteomes" id="UP000192257">
    <property type="component" value="Unassembled WGS sequence"/>
</dbReference>
<keyword evidence="2" id="KW-0732">Signal</keyword>
<proteinExistence type="predicted"/>
<evidence type="ECO:0000313" key="4">
    <source>
        <dbReference type="Proteomes" id="UP000192257"/>
    </source>
</evidence>
<evidence type="ECO:0008006" key="5">
    <source>
        <dbReference type="Google" id="ProtNLM"/>
    </source>
</evidence>
<dbReference type="RefSeq" id="XP_028876979.1">
    <property type="nucleotide sequence ID" value="XM_029031717.1"/>
</dbReference>
<feature type="compositionally biased region" description="Polar residues" evidence="1">
    <location>
        <begin position="97"/>
        <end position="110"/>
    </location>
</feature>
<protein>
    <recommendedName>
        <fullName evidence="5">Mucin-associated surface protein (MASP)</fullName>
    </recommendedName>
</protein>
<dbReference type="AlphaFoldDB" id="A0A1X0NEM9"/>
<feature type="compositionally biased region" description="Basic and acidic residues" evidence="1">
    <location>
        <begin position="177"/>
        <end position="188"/>
    </location>
</feature>
<keyword evidence="4" id="KW-1185">Reference proteome</keyword>
<feature type="chain" id="PRO_5012236275" description="Mucin-associated surface protein (MASP)" evidence="2">
    <location>
        <begin position="24"/>
        <end position="211"/>
    </location>
</feature>
<feature type="region of interest" description="Disordered" evidence="1">
    <location>
        <begin position="52"/>
        <end position="77"/>
    </location>
</feature>
<comment type="caution">
    <text evidence="3">The sequence shown here is derived from an EMBL/GenBank/DDBJ whole genome shotgun (WGS) entry which is preliminary data.</text>
</comment>
<dbReference type="EMBL" id="NBCO01000112">
    <property type="protein sequence ID" value="ORC81583.1"/>
    <property type="molecule type" value="Genomic_DNA"/>
</dbReference>
<feature type="compositionally biased region" description="Basic and acidic residues" evidence="1">
    <location>
        <begin position="150"/>
        <end position="164"/>
    </location>
</feature>
<dbReference type="VEuPathDB" id="TriTrypDB:TM35_001121000"/>
<evidence type="ECO:0000256" key="1">
    <source>
        <dbReference type="SAM" id="MobiDB-lite"/>
    </source>
</evidence>